<keyword evidence="2" id="KW-0813">Transport</keyword>
<dbReference type="AlphaFoldDB" id="A0A9N9NX78"/>
<keyword evidence="5" id="KW-0472">Membrane</keyword>
<feature type="domain" description="DOP1-like middle TPR" evidence="8">
    <location>
        <begin position="92"/>
        <end position="191"/>
    </location>
</feature>
<feature type="non-terminal residue" evidence="9">
    <location>
        <position position="201"/>
    </location>
</feature>
<dbReference type="EMBL" id="CAJVPV010047273">
    <property type="protein sequence ID" value="CAG8772313.1"/>
    <property type="molecule type" value="Genomic_DNA"/>
</dbReference>
<dbReference type="GO" id="GO:0000139">
    <property type="term" value="C:Golgi membrane"/>
    <property type="evidence" value="ECO:0007669"/>
    <property type="project" value="UniProtKB-SubCell"/>
</dbReference>
<dbReference type="GO" id="GO:0005802">
    <property type="term" value="C:trans-Golgi network"/>
    <property type="evidence" value="ECO:0007669"/>
    <property type="project" value="TreeGrafter"/>
</dbReference>
<keyword evidence="4" id="KW-0333">Golgi apparatus</keyword>
<dbReference type="InterPro" id="IPR007249">
    <property type="entry name" value="DOP1_N"/>
</dbReference>
<evidence type="ECO:0000256" key="2">
    <source>
        <dbReference type="ARBA" id="ARBA00022448"/>
    </source>
</evidence>
<proteinExistence type="inferred from homology"/>
<dbReference type="Pfam" id="PF04118">
    <property type="entry name" value="Dopey_N"/>
    <property type="match status" value="1"/>
</dbReference>
<evidence type="ECO:0000259" key="7">
    <source>
        <dbReference type="Pfam" id="PF04118"/>
    </source>
</evidence>
<name>A0A9N9NX78_9GLOM</name>
<dbReference type="GO" id="GO:0005829">
    <property type="term" value="C:cytosol"/>
    <property type="evidence" value="ECO:0007669"/>
    <property type="project" value="GOC"/>
</dbReference>
<dbReference type="OrthoDB" id="297643at2759"/>
<feature type="non-terminal residue" evidence="9">
    <location>
        <position position="1"/>
    </location>
</feature>
<evidence type="ECO:0000256" key="6">
    <source>
        <dbReference type="ARBA" id="ARBA00046326"/>
    </source>
</evidence>
<comment type="similarity">
    <text evidence="6">Belongs to the DOP1 family.</text>
</comment>
<dbReference type="Proteomes" id="UP000789342">
    <property type="component" value="Unassembled WGS sequence"/>
</dbReference>
<comment type="subcellular location">
    <subcellularLocation>
        <location evidence="1">Golgi apparatus membrane</location>
        <topology evidence="1">Peripheral membrane protein</topology>
    </subcellularLocation>
</comment>
<dbReference type="Pfam" id="PF24597">
    <property type="entry name" value="TPR_DOP1_M"/>
    <property type="match status" value="1"/>
</dbReference>
<dbReference type="PANTHER" id="PTHR14042:SF24">
    <property type="entry name" value="PROTEIN DOPEY-1 HOMOLOG"/>
    <property type="match status" value="1"/>
</dbReference>
<evidence type="ECO:0000256" key="5">
    <source>
        <dbReference type="ARBA" id="ARBA00023136"/>
    </source>
</evidence>
<dbReference type="PANTHER" id="PTHR14042">
    <property type="entry name" value="DOPEY-RELATED"/>
    <property type="match status" value="1"/>
</dbReference>
<accession>A0A9N9NX78</accession>
<dbReference type="GO" id="GO:0006895">
    <property type="term" value="P:Golgi to endosome transport"/>
    <property type="evidence" value="ECO:0007669"/>
    <property type="project" value="InterPro"/>
</dbReference>
<keyword evidence="10" id="KW-1185">Reference proteome</keyword>
<dbReference type="GO" id="GO:0005768">
    <property type="term" value="C:endosome"/>
    <property type="evidence" value="ECO:0007669"/>
    <property type="project" value="TreeGrafter"/>
</dbReference>
<protein>
    <submittedName>
        <fullName evidence="9">1230_t:CDS:1</fullName>
    </submittedName>
</protein>
<organism evidence="9 10">
    <name type="scientific">Acaulospora morrowiae</name>
    <dbReference type="NCBI Taxonomy" id="94023"/>
    <lineage>
        <taxon>Eukaryota</taxon>
        <taxon>Fungi</taxon>
        <taxon>Fungi incertae sedis</taxon>
        <taxon>Mucoromycota</taxon>
        <taxon>Glomeromycotina</taxon>
        <taxon>Glomeromycetes</taxon>
        <taxon>Diversisporales</taxon>
        <taxon>Acaulosporaceae</taxon>
        <taxon>Acaulospora</taxon>
    </lineage>
</organism>
<evidence type="ECO:0000256" key="3">
    <source>
        <dbReference type="ARBA" id="ARBA00022927"/>
    </source>
</evidence>
<evidence type="ECO:0000259" key="8">
    <source>
        <dbReference type="Pfam" id="PF24597"/>
    </source>
</evidence>
<reference evidence="9" key="1">
    <citation type="submission" date="2021-06" db="EMBL/GenBank/DDBJ databases">
        <authorList>
            <person name="Kallberg Y."/>
            <person name="Tangrot J."/>
            <person name="Rosling A."/>
        </authorList>
    </citation>
    <scope>NUCLEOTIDE SEQUENCE</scope>
    <source>
        <strain evidence="9">CL551</strain>
    </source>
</reference>
<gene>
    <name evidence="9" type="ORF">AMORRO_LOCUS16671</name>
</gene>
<comment type="caution">
    <text evidence="9">The sequence shown here is derived from an EMBL/GenBank/DDBJ whole genome shotgun (WGS) entry which is preliminary data.</text>
</comment>
<evidence type="ECO:0000256" key="1">
    <source>
        <dbReference type="ARBA" id="ARBA00004395"/>
    </source>
</evidence>
<dbReference type="InterPro" id="IPR040314">
    <property type="entry name" value="DOP1"/>
</dbReference>
<dbReference type="InterPro" id="IPR056458">
    <property type="entry name" value="TPR_DOP1_M"/>
</dbReference>
<dbReference type="GO" id="GO:0015031">
    <property type="term" value="P:protein transport"/>
    <property type="evidence" value="ECO:0007669"/>
    <property type="project" value="UniProtKB-KW"/>
</dbReference>
<feature type="domain" description="DOP1 N-terminal" evidence="7">
    <location>
        <begin position="2"/>
        <end position="83"/>
    </location>
</feature>
<evidence type="ECO:0000313" key="10">
    <source>
        <dbReference type="Proteomes" id="UP000789342"/>
    </source>
</evidence>
<keyword evidence="3" id="KW-0653">Protein transport</keyword>
<evidence type="ECO:0000256" key="4">
    <source>
        <dbReference type="ARBA" id="ARBA00023034"/>
    </source>
</evidence>
<sequence length="201" mass="23036">VMLGDDVGLMVRAFAATLGDKNVLVQRAVLELLVVSFPLKVKNVGEIIQQDDFVLLMKSVASVVLRKDMSLNRRLYAWLLGPDEHIEQQIKHFHDYGKNALVSALKGLFFTQYYNLVTAQRPYKILISLMDKEEIGQPLVQDLLIDVLWSLKDNIEKAPFGTELLQTANMFLEMIDPYLIWMKLYELVQNRFSLNNGFDTA</sequence>
<evidence type="ECO:0000313" key="9">
    <source>
        <dbReference type="EMBL" id="CAG8772313.1"/>
    </source>
</evidence>